<dbReference type="GO" id="GO:0006950">
    <property type="term" value="P:response to stress"/>
    <property type="evidence" value="ECO:0007669"/>
    <property type="project" value="TreeGrafter"/>
</dbReference>
<dbReference type="InterPro" id="IPR036390">
    <property type="entry name" value="WH_DNA-bd_sf"/>
</dbReference>
<dbReference type="Gene3D" id="1.10.10.10">
    <property type="entry name" value="Winged helix-like DNA-binding domain superfamily/Winged helix DNA-binding domain"/>
    <property type="match status" value="1"/>
</dbReference>
<dbReference type="SUPFAM" id="SSF46785">
    <property type="entry name" value="Winged helix' DNA-binding domain"/>
    <property type="match status" value="1"/>
</dbReference>
<dbReference type="PANTHER" id="PTHR33164:SF95">
    <property type="entry name" value="TRANSCRIPTIONAL REGULATOR"/>
    <property type="match status" value="1"/>
</dbReference>
<dbReference type="InterPro" id="IPR036388">
    <property type="entry name" value="WH-like_DNA-bd_sf"/>
</dbReference>
<dbReference type="InterPro" id="IPR039422">
    <property type="entry name" value="MarR/SlyA-like"/>
</dbReference>
<evidence type="ECO:0000313" key="3">
    <source>
        <dbReference type="Proteomes" id="UP001236014"/>
    </source>
</evidence>
<dbReference type="SMART" id="SM00347">
    <property type="entry name" value="HTH_MARR"/>
    <property type="match status" value="1"/>
</dbReference>
<organism evidence="2 3">
    <name type="scientific">Amycolatopsis carbonis</name>
    <dbReference type="NCBI Taxonomy" id="715471"/>
    <lineage>
        <taxon>Bacteria</taxon>
        <taxon>Bacillati</taxon>
        <taxon>Actinomycetota</taxon>
        <taxon>Actinomycetes</taxon>
        <taxon>Pseudonocardiales</taxon>
        <taxon>Pseudonocardiaceae</taxon>
        <taxon>Amycolatopsis</taxon>
    </lineage>
</organism>
<dbReference type="PROSITE" id="PS50995">
    <property type="entry name" value="HTH_MARR_2"/>
    <property type="match status" value="1"/>
</dbReference>
<name>A0A9Y2IEA9_9PSEU</name>
<dbReference type="InterPro" id="IPR000835">
    <property type="entry name" value="HTH_MarR-typ"/>
</dbReference>
<dbReference type="PANTHER" id="PTHR33164">
    <property type="entry name" value="TRANSCRIPTIONAL REGULATOR, MARR FAMILY"/>
    <property type="match status" value="1"/>
</dbReference>
<dbReference type="AlphaFoldDB" id="A0A9Y2IEA9"/>
<proteinExistence type="predicted"/>
<dbReference type="Pfam" id="PF12802">
    <property type="entry name" value="MarR_2"/>
    <property type="match status" value="1"/>
</dbReference>
<dbReference type="KEGG" id="acab:QRX50_36790"/>
<accession>A0A9Y2IEA9</accession>
<sequence length="161" mass="18288">MDEPLLKPEVDPPVRVWRLTSWLLHHVNARANRIVTQHFGRPSWRMWYAMLAGMDQYGTLSQAELCRRLGIDRGDAVSVLNDLEDEGLARRLPDPTDRRRNAVDITPAGKELLFKLDAVVDAAQDELLGELTRDERTQLNALLRKLIERPGNTSGREPAAE</sequence>
<dbReference type="PRINTS" id="PR00598">
    <property type="entry name" value="HTHMARR"/>
</dbReference>
<evidence type="ECO:0000259" key="1">
    <source>
        <dbReference type="PROSITE" id="PS50995"/>
    </source>
</evidence>
<evidence type="ECO:0000313" key="2">
    <source>
        <dbReference type="EMBL" id="WIX76938.1"/>
    </source>
</evidence>
<dbReference type="EMBL" id="CP127294">
    <property type="protein sequence ID" value="WIX76938.1"/>
    <property type="molecule type" value="Genomic_DNA"/>
</dbReference>
<dbReference type="GO" id="GO:0003700">
    <property type="term" value="F:DNA-binding transcription factor activity"/>
    <property type="evidence" value="ECO:0007669"/>
    <property type="project" value="InterPro"/>
</dbReference>
<dbReference type="Proteomes" id="UP001236014">
    <property type="component" value="Chromosome"/>
</dbReference>
<reference evidence="2 3" key="1">
    <citation type="submission" date="2023-06" db="EMBL/GenBank/DDBJ databases">
        <authorList>
            <person name="Oyuntsetseg B."/>
            <person name="Kim S.B."/>
        </authorList>
    </citation>
    <scope>NUCLEOTIDE SEQUENCE [LARGE SCALE GENOMIC DNA]</scope>
    <source>
        <strain evidence="2 3">2-15</strain>
    </source>
</reference>
<gene>
    <name evidence="2" type="ORF">QRX50_36790</name>
</gene>
<keyword evidence="3" id="KW-1185">Reference proteome</keyword>
<feature type="domain" description="HTH marR-type" evidence="1">
    <location>
        <begin position="1"/>
        <end position="148"/>
    </location>
</feature>
<protein>
    <submittedName>
        <fullName evidence="2">MarR family winged helix-turn-helix transcriptional regulator</fullName>
    </submittedName>
</protein>
<dbReference type="RefSeq" id="WP_285967684.1">
    <property type="nucleotide sequence ID" value="NZ_CP127294.1"/>
</dbReference>